<evidence type="ECO:0000256" key="1">
    <source>
        <dbReference type="SAM" id="MobiDB-lite"/>
    </source>
</evidence>
<dbReference type="AlphaFoldDB" id="A0A851GDP8"/>
<dbReference type="SMART" id="SM00240">
    <property type="entry name" value="FHA"/>
    <property type="match status" value="1"/>
</dbReference>
<accession>A0A851GDP8</accession>
<evidence type="ECO:0000313" key="3">
    <source>
        <dbReference type="EMBL" id="NWK55888.1"/>
    </source>
</evidence>
<feature type="domain" description="FHA" evidence="2">
    <location>
        <begin position="25"/>
        <end position="74"/>
    </location>
</feature>
<dbReference type="InterPro" id="IPR000253">
    <property type="entry name" value="FHA_dom"/>
</dbReference>
<keyword evidence="4" id="KW-1185">Reference proteome</keyword>
<dbReference type="CDD" id="cd00060">
    <property type="entry name" value="FHA"/>
    <property type="match status" value="1"/>
</dbReference>
<feature type="compositionally biased region" description="Basic and acidic residues" evidence="1">
    <location>
        <begin position="107"/>
        <end position="116"/>
    </location>
</feature>
<dbReference type="InterPro" id="IPR008984">
    <property type="entry name" value="SMAD_FHA_dom_sf"/>
</dbReference>
<dbReference type="EMBL" id="JACBAZ010000003">
    <property type="protein sequence ID" value="NWK55888.1"/>
    <property type="molecule type" value="Genomic_DNA"/>
</dbReference>
<evidence type="ECO:0000259" key="2">
    <source>
        <dbReference type="PROSITE" id="PS50006"/>
    </source>
</evidence>
<feature type="compositionally biased region" description="Acidic residues" evidence="1">
    <location>
        <begin position="117"/>
        <end position="126"/>
    </location>
</feature>
<gene>
    <name evidence="3" type="ORF">HW115_09715</name>
</gene>
<dbReference type="Gene3D" id="2.60.200.20">
    <property type="match status" value="1"/>
</dbReference>
<reference evidence="3 4" key="1">
    <citation type="submission" date="2020-07" db="EMBL/GenBank/DDBJ databases">
        <title>Roseicoccus Jingziensis gen. nov., sp. nov., isolated from coastal seawater.</title>
        <authorList>
            <person name="Feng X."/>
        </authorList>
    </citation>
    <scope>NUCLEOTIDE SEQUENCE [LARGE SCALE GENOMIC DNA]</scope>
    <source>
        <strain evidence="3 4">N1E253</strain>
    </source>
</reference>
<dbReference type="SUPFAM" id="SSF49879">
    <property type="entry name" value="SMAD/FHA domain"/>
    <property type="match status" value="1"/>
</dbReference>
<sequence>MPRISITEPGKDSQAYRFDMKRMKVSLGRSSSNDVKIEHRSVSKQHAAIERRKGGLVICDCESTNGVKLDGERQEEITLTNGMEVEVGDVSLEFSLSDEECDQLTEERFKAKREAEAAEEEDADEE</sequence>
<dbReference type="InterPro" id="IPR050923">
    <property type="entry name" value="Cell_Proc_Reg/RNA_Proc"/>
</dbReference>
<dbReference type="RefSeq" id="WP_178932424.1">
    <property type="nucleotide sequence ID" value="NZ_JACBAZ010000003.1"/>
</dbReference>
<evidence type="ECO:0000313" key="4">
    <source>
        <dbReference type="Proteomes" id="UP000557872"/>
    </source>
</evidence>
<dbReference type="Pfam" id="PF00498">
    <property type="entry name" value="FHA"/>
    <property type="match status" value="1"/>
</dbReference>
<protein>
    <submittedName>
        <fullName evidence="3">FHA domain-containing protein</fullName>
    </submittedName>
</protein>
<dbReference type="PANTHER" id="PTHR23308">
    <property type="entry name" value="NUCLEAR INHIBITOR OF PROTEIN PHOSPHATASE-1"/>
    <property type="match status" value="1"/>
</dbReference>
<comment type="caution">
    <text evidence="3">The sequence shown here is derived from an EMBL/GenBank/DDBJ whole genome shotgun (WGS) entry which is preliminary data.</text>
</comment>
<name>A0A851GDP8_9BACT</name>
<proteinExistence type="predicted"/>
<feature type="region of interest" description="Disordered" evidence="1">
    <location>
        <begin position="107"/>
        <end position="126"/>
    </location>
</feature>
<dbReference type="PROSITE" id="PS50006">
    <property type="entry name" value="FHA_DOMAIN"/>
    <property type="match status" value="1"/>
</dbReference>
<dbReference type="Proteomes" id="UP000557872">
    <property type="component" value="Unassembled WGS sequence"/>
</dbReference>
<organism evidence="3 4">
    <name type="scientific">Oceaniferula marina</name>
    <dbReference type="NCBI Taxonomy" id="2748318"/>
    <lineage>
        <taxon>Bacteria</taxon>
        <taxon>Pseudomonadati</taxon>
        <taxon>Verrucomicrobiota</taxon>
        <taxon>Verrucomicrobiia</taxon>
        <taxon>Verrucomicrobiales</taxon>
        <taxon>Verrucomicrobiaceae</taxon>
        <taxon>Oceaniferula</taxon>
    </lineage>
</organism>